<protein>
    <submittedName>
        <fullName evidence="3">Beta-lactamase family protein</fullName>
    </submittedName>
</protein>
<feature type="chain" id="PRO_5022032306" evidence="1">
    <location>
        <begin position="23"/>
        <end position="408"/>
    </location>
</feature>
<dbReference type="OrthoDB" id="5705574at2"/>
<dbReference type="PANTHER" id="PTHR43283">
    <property type="entry name" value="BETA-LACTAMASE-RELATED"/>
    <property type="match status" value="1"/>
</dbReference>
<dbReference type="InterPro" id="IPR001466">
    <property type="entry name" value="Beta-lactam-related"/>
</dbReference>
<dbReference type="RefSeq" id="WP_141622309.1">
    <property type="nucleotide sequence ID" value="NZ_CP041242.1"/>
</dbReference>
<reference evidence="3 4" key="1">
    <citation type="submission" date="2019-06" db="EMBL/GenBank/DDBJ databases">
        <title>Lysobacter alkalisoli sp. nov. isolated from saline-alkali soil.</title>
        <authorList>
            <person name="Sun J.-Q."/>
            <person name="Xu L."/>
        </authorList>
    </citation>
    <scope>NUCLEOTIDE SEQUENCE [LARGE SCALE GENOMIC DNA]</scope>
    <source>
        <strain evidence="3 4">SJ-36</strain>
    </source>
</reference>
<feature type="domain" description="Beta-lactamase-related" evidence="2">
    <location>
        <begin position="34"/>
        <end position="385"/>
    </location>
</feature>
<dbReference type="InterPro" id="IPR050789">
    <property type="entry name" value="Diverse_Enzym_Activities"/>
</dbReference>
<name>A0A514BNK3_9GAMM</name>
<dbReference type="EMBL" id="CP041242">
    <property type="protein sequence ID" value="QDH68967.1"/>
    <property type="molecule type" value="Genomic_DNA"/>
</dbReference>
<dbReference type="PANTHER" id="PTHR43283:SF3">
    <property type="entry name" value="BETA-LACTAMASE FAMILY PROTEIN (AFU_ORTHOLOGUE AFUA_5G07500)"/>
    <property type="match status" value="1"/>
</dbReference>
<feature type="signal peptide" evidence="1">
    <location>
        <begin position="1"/>
        <end position="22"/>
    </location>
</feature>
<dbReference type="KEGG" id="lyj:FKV23_01745"/>
<keyword evidence="4" id="KW-1185">Reference proteome</keyword>
<accession>A0A514BNK3</accession>
<dbReference type="Proteomes" id="UP000317199">
    <property type="component" value="Chromosome"/>
</dbReference>
<dbReference type="Gene3D" id="3.40.710.10">
    <property type="entry name" value="DD-peptidase/beta-lactamase superfamily"/>
    <property type="match status" value="1"/>
</dbReference>
<dbReference type="Pfam" id="PF00144">
    <property type="entry name" value="Beta-lactamase"/>
    <property type="match status" value="1"/>
</dbReference>
<proteinExistence type="predicted"/>
<organism evidence="3 4">
    <name type="scientific">Marilutibacter alkalisoli</name>
    <dbReference type="NCBI Taxonomy" id="2591633"/>
    <lineage>
        <taxon>Bacteria</taxon>
        <taxon>Pseudomonadati</taxon>
        <taxon>Pseudomonadota</taxon>
        <taxon>Gammaproteobacteria</taxon>
        <taxon>Lysobacterales</taxon>
        <taxon>Lysobacteraceae</taxon>
        <taxon>Marilutibacter</taxon>
    </lineage>
</organism>
<evidence type="ECO:0000256" key="1">
    <source>
        <dbReference type="SAM" id="SignalP"/>
    </source>
</evidence>
<evidence type="ECO:0000259" key="2">
    <source>
        <dbReference type="Pfam" id="PF00144"/>
    </source>
</evidence>
<dbReference type="AlphaFoldDB" id="A0A514BNK3"/>
<dbReference type="SUPFAM" id="SSF56601">
    <property type="entry name" value="beta-lactamase/transpeptidase-like"/>
    <property type="match status" value="1"/>
</dbReference>
<evidence type="ECO:0000313" key="3">
    <source>
        <dbReference type="EMBL" id="QDH68967.1"/>
    </source>
</evidence>
<gene>
    <name evidence="3" type="ORF">FKV23_01745</name>
</gene>
<sequence length="408" mass="43490">MNRPFRCGLLAMLLAASAATPAAEPVASVRVTFDRDGIIDVAARGLADVAAGREVADDDPVRIASISKLVVAIGVMRLVEADQLDLDADLSELLGWSLRHPQYPDQPITLRLLLSHRAGLTDAAGYYGVPLDGDLRDIVKDPRAWDSEHAPGSYFRYANLGFTLVASAMEQATGERFDRLMERLVLRPLGIDACFNWELCDDATLARAVVLYDGHRQPLRDDLHGRRPDCTVNRSSTGDCNLSQWRPGRNGALFSPQGGLRISASGLAKVGRLLLGEGEVDGVRLLSPGSVRRLTRQQWTYAPGNGLSIEEDDSSQSRRGFYCRYGLAMQTLATPHPDCGDDPFGDGIARVGHAGSAYGLLSGLWIDTASGTGVAYFATGVPGAGGGAHSAFTAIEESLAAGGRGTGK</sequence>
<evidence type="ECO:0000313" key="4">
    <source>
        <dbReference type="Proteomes" id="UP000317199"/>
    </source>
</evidence>
<keyword evidence="1" id="KW-0732">Signal</keyword>
<dbReference type="InterPro" id="IPR012338">
    <property type="entry name" value="Beta-lactam/transpept-like"/>
</dbReference>